<sequence>MDVNKFKLLYESGIGDVTLLLNGGEKKVISYILCFISPMFKTMLNNGMKETTEKIIDMKKYNTKSVDLMLRHIYYDGCKDNDIDSKNICELYIMADYYDLSDFKERIIQILKSTNPQDEKKNATWTSELLNEFEMYGPLFDEFKNIYSAYISGMIKSNITDFIICKRNHESLTYSWCCMHEVQKYSEEYKHYTDDKKKLGCICTNLKNKLPGNRSVMLSYHEEGKEPNEYTHNTEYCCKHSIKIAESRKKYMQKSILYNRAYIDKLPVKVKGEIVELIVKYIYFIAF</sequence>
<gene>
    <name evidence="3" type="ORF">Hyperionvirus29_8</name>
</gene>
<dbReference type="InterPro" id="IPR011333">
    <property type="entry name" value="SKP1/BTB/POZ_sf"/>
</dbReference>
<feature type="domain" description="BTB" evidence="2">
    <location>
        <begin position="15"/>
        <end position="74"/>
    </location>
</feature>
<organism evidence="3">
    <name type="scientific">Hyperionvirus sp</name>
    <dbReference type="NCBI Taxonomy" id="2487770"/>
    <lineage>
        <taxon>Viruses</taxon>
        <taxon>Varidnaviria</taxon>
        <taxon>Bamfordvirae</taxon>
        <taxon>Nucleocytoviricota</taxon>
        <taxon>Megaviricetes</taxon>
        <taxon>Imitervirales</taxon>
        <taxon>Mimiviridae</taxon>
        <taxon>Klosneuvirinae</taxon>
    </lineage>
</organism>
<name>A0A3G5ABE7_9VIRU</name>
<comment type="similarity">
    <text evidence="1">Belongs to the mimivirus BTB/WD family.</text>
</comment>
<dbReference type="Pfam" id="PF00651">
    <property type="entry name" value="BTB"/>
    <property type="match status" value="1"/>
</dbReference>
<dbReference type="SMART" id="SM00225">
    <property type="entry name" value="BTB"/>
    <property type="match status" value="1"/>
</dbReference>
<dbReference type="EMBL" id="MK072411">
    <property type="protein sequence ID" value="AYV84555.1"/>
    <property type="molecule type" value="Genomic_DNA"/>
</dbReference>
<reference evidence="3" key="1">
    <citation type="submission" date="2018-10" db="EMBL/GenBank/DDBJ databases">
        <title>Hidden diversity of soil giant viruses.</title>
        <authorList>
            <person name="Schulz F."/>
            <person name="Alteio L."/>
            <person name="Goudeau D."/>
            <person name="Ryan E.M."/>
            <person name="Malmstrom R.R."/>
            <person name="Blanchard J."/>
            <person name="Woyke T."/>
        </authorList>
    </citation>
    <scope>NUCLEOTIDE SEQUENCE</scope>
    <source>
        <strain evidence="3">HYV1</strain>
    </source>
</reference>
<dbReference type="PROSITE" id="PS50097">
    <property type="entry name" value="BTB"/>
    <property type="match status" value="1"/>
</dbReference>
<accession>A0A3G5ABE7</accession>
<dbReference type="Gene3D" id="3.30.710.10">
    <property type="entry name" value="Potassium Channel Kv1.1, Chain A"/>
    <property type="match status" value="1"/>
</dbReference>
<dbReference type="InterPro" id="IPR000210">
    <property type="entry name" value="BTB/POZ_dom"/>
</dbReference>
<evidence type="ECO:0000256" key="1">
    <source>
        <dbReference type="ARBA" id="ARBA00006497"/>
    </source>
</evidence>
<dbReference type="PANTHER" id="PTHR24413">
    <property type="entry name" value="SPECKLE-TYPE POZ PROTEIN"/>
    <property type="match status" value="1"/>
</dbReference>
<evidence type="ECO:0000259" key="2">
    <source>
        <dbReference type="PROSITE" id="PS50097"/>
    </source>
</evidence>
<dbReference type="SUPFAM" id="SSF54695">
    <property type="entry name" value="POZ domain"/>
    <property type="match status" value="1"/>
</dbReference>
<protein>
    <recommendedName>
        <fullName evidence="2">BTB domain-containing protein</fullName>
    </recommendedName>
</protein>
<proteinExistence type="inferred from homology"/>
<evidence type="ECO:0000313" key="3">
    <source>
        <dbReference type="EMBL" id="AYV84555.1"/>
    </source>
</evidence>